<dbReference type="AlphaFoldDB" id="A0A417Y8Z1"/>
<organism evidence="2 3">
    <name type="scientific">Oceanobacillus profundus</name>
    <dbReference type="NCBI Taxonomy" id="372463"/>
    <lineage>
        <taxon>Bacteria</taxon>
        <taxon>Bacillati</taxon>
        <taxon>Bacillota</taxon>
        <taxon>Bacilli</taxon>
        <taxon>Bacillales</taxon>
        <taxon>Bacillaceae</taxon>
        <taxon>Oceanobacillus</taxon>
    </lineage>
</organism>
<dbReference type="Proteomes" id="UP000285456">
    <property type="component" value="Unassembled WGS sequence"/>
</dbReference>
<comment type="caution">
    <text evidence="2">The sequence shown here is derived from an EMBL/GenBank/DDBJ whole genome shotgun (WGS) entry which is preliminary data.</text>
</comment>
<evidence type="ECO:0000256" key="1">
    <source>
        <dbReference type="SAM" id="MobiDB-lite"/>
    </source>
</evidence>
<evidence type="ECO:0000313" key="2">
    <source>
        <dbReference type="EMBL" id="RHW29193.1"/>
    </source>
</evidence>
<protein>
    <submittedName>
        <fullName evidence="2">Uncharacterized protein</fullName>
    </submittedName>
</protein>
<proteinExistence type="predicted"/>
<name>A0A417Y8Z1_9BACI</name>
<feature type="region of interest" description="Disordered" evidence="1">
    <location>
        <begin position="64"/>
        <end position="92"/>
    </location>
</feature>
<accession>A0A417Y8Z1</accession>
<reference evidence="2 3" key="1">
    <citation type="journal article" date="2007" name="Int. J. Syst. Evol. Microbiol.">
        <title>Oceanobacillus profundus sp. nov., isolated from a deep-sea sediment core.</title>
        <authorList>
            <person name="Kim Y.G."/>
            <person name="Choi D.H."/>
            <person name="Hyun S."/>
            <person name="Cho B.C."/>
        </authorList>
    </citation>
    <scope>NUCLEOTIDE SEQUENCE [LARGE SCALE GENOMIC DNA]</scope>
    <source>
        <strain evidence="2 3">DSM 18246</strain>
    </source>
</reference>
<dbReference type="EMBL" id="QWEH01000060">
    <property type="protein sequence ID" value="RHW29193.1"/>
    <property type="molecule type" value="Genomic_DNA"/>
</dbReference>
<keyword evidence="3" id="KW-1185">Reference proteome</keyword>
<gene>
    <name evidence="2" type="ORF">D1B32_23570</name>
</gene>
<sequence>VSDDESVKGHTAKKGMFPSLLHVCSIMFPSEEIIIKLEHAPEDKEHNHKRKSMSQVIHHWLKLTRSAGTTAKPQDTKPLKKQRTTPYPKPPTNDGKFSACYFKNTSSMIFRCRI</sequence>
<evidence type="ECO:0000313" key="3">
    <source>
        <dbReference type="Proteomes" id="UP000285456"/>
    </source>
</evidence>
<feature type="non-terminal residue" evidence="2">
    <location>
        <position position="1"/>
    </location>
</feature>